<dbReference type="PANTHER" id="PTHR30024">
    <property type="entry name" value="ALIPHATIC SULFONATES-BINDING PROTEIN-RELATED"/>
    <property type="match status" value="1"/>
</dbReference>
<accession>A0A177U675</accession>
<reference evidence="5" key="2">
    <citation type="journal article" date="2019" name="IMA Fungus">
        <title>Genome sequencing and comparison of five Tilletia species to identify candidate genes for the detection of regulated species infecting wheat.</title>
        <authorList>
            <person name="Nguyen H.D.T."/>
            <person name="Sultana T."/>
            <person name="Kesanakurti P."/>
            <person name="Hambleton S."/>
        </authorList>
    </citation>
    <scope>NUCLEOTIDE SEQUENCE</scope>
    <source>
        <strain evidence="5">DAOMC 238032</strain>
    </source>
</reference>
<dbReference type="AlphaFoldDB" id="A0A177U675"/>
<comment type="similarity">
    <text evidence="2">Belongs to the bacterial solute-binding protein SsuA/TauA family.</text>
</comment>
<dbReference type="Gene3D" id="3.40.190.10">
    <property type="entry name" value="Periplasmic binding protein-like II"/>
    <property type="match status" value="2"/>
</dbReference>
<gene>
    <name evidence="5" type="ORF">A4X03_0g5237</name>
</gene>
<dbReference type="Pfam" id="PF22384">
    <property type="entry name" value="PBP2_Ca3427_like"/>
    <property type="match status" value="1"/>
</dbReference>
<comment type="caution">
    <text evidence="5">The sequence shown here is derived from an EMBL/GenBank/DDBJ whole genome shotgun (WGS) entry which is preliminary data.</text>
</comment>
<reference evidence="5" key="1">
    <citation type="submission" date="2016-04" db="EMBL/GenBank/DDBJ databases">
        <authorList>
            <person name="Nguyen H.D."/>
            <person name="Kesanakurti P."/>
            <person name="Cullis J."/>
            <person name="Levesque C.A."/>
            <person name="Hambleton S."/>
        </authorList>
    </citation>
    <scope>NUCLEOTIDE SEQUENCE</scope>
    <source>
        <strain evidence="5">DAOMC 238032</strain>
    </source>
</reference>
<evidence type="ECO:0000256" key="2">
    <source>
        <dbReference type="ARBA" id="ARBA00010742"/>
    </source>
</evidence>
<organism evidence="5 6">
    <name type="scientific">Tilletia caries</name>
    <name type="common">wheat bunt fungus</name>
    <dbReference type="NCBI Taxonomy" id="13290"/>
    <lineage>
        <taxon>Eukaryota</taxon>
        <taxon>Fungi</taxon>
        <taxon>Dikarya</taxon>
        <taxon>Basidiomycota</taxon>
        <taxon>Ustilaginomycotina</taxon>
        <taxon>Exobasidiomycetes</taxon>
        <taxon>Tilletiales</taxon>
        <taxon>Tilletiaceae</taxon>
        <taxon>Tilletia</taxon>
    </lineage>
</organism>
<proteinExistence type="inferred from homology"/>
<name>A0A177U675_9BASI</name>
<evidence type="ECO:0000259" key="4">
    <source>
        <dbReference type="Pfam" id="PF22384"/>
    </source>
</evidence>
<dbReference type="Proteomes" id="UP000077671">
    <property type="component" value="Unassembled WGS sequence"/>
</dbReference>
<protein>
    <recommendedName>
        <fullName evidence="4">Ca3427-like PBP 2 domain-containing protein</fullName>
    </recommendedName>
</protein>
<dbReference type="EMBL" id="LWDD02000804">
    <property type="protein sequence ID" value="KAE8256608.1"/>
    <property type="molecule type" value="Genomic_DNA"/>
</dbReference>
<dbReference type="SUPFAM" id="SSF53850">
    <property type="entry name" value="Periplasmic binding protein-like II"/>
    <property type="match status" value="1"/>
</dbReference>
<keyword evidence="3" id="KW-0732">Signal</keyword>
<dbReference type="PANTHER" id="PTHR30024:SF47">
    <property type="entry name" value="TAURINE-BINDING PERIPLASMIC PROTEIN"/>
    <property type="match status" value="1"/>
</dbReference>
<sequence length="388" mass="42106">MGSSFGPLAFDDPVPFCSFPPSLPDESLLRANHHISCPTNLRTYSEMLKIGYVPEHFSSPLLQLAASEWGKENIKLVSQPSGTGQMLTSFQPEQEGGRKIDVAVALTEALITGIAKGRKDYTLVGSYVRSSLNWAVITGTDSKADKYKTISDLRGSPIGISRIGSGSQIMASVMAMQQGWIDAQGRPEHIEFKVNDTFANLRDGVNQKTPEQASGAFMWEWFTTWPFVKTGEVRFIGAVPTPWPSWTIAASTDVASSPELKTFLAKLQEYMTAFATPERVANGSAAAYIQDHFSYDKEDVETWLDSVRWAGDTRPNHSGERSQAAGSKAGDWVAPAAPTVGQDTSSSTLSKDTLRLVLDMLEKAGVLTAPSDGWNPASFVSAESVLVK</sequence>
<comment type="subcellular location">
    <subcellularLocation>
        <location evidence="1">Periplasm</location>
    </subcellularLocation>
</comment>
<evidence type="ECO:0000256" key="1">
    <source>
        <dbReference type="ARBA" id="ARBA00004418"/>
    </source>
</evidence>
<evidence type="ECO:0000313" key="5">
    <source>
        <dbReference type="EMBL" id="KAE8256608.1"/>
    </source>
</evidence>
<feature type="domain" description="Ca3427-like PBP 2" evidence="4">
    <location>
        <begin position="134"/>
        <end position="238"/>
    </location>
</feature>
<evidence type="ECO:0000313" key="6">
    <source>
        <dbReference type="Proteomes" id="UP000077671"/>
    </source>
</evidence>
<dbReference type="GO" id="GO:0042597">
    <property type="term" value="C:periplasmic space"/>
    <property type="evidence" value="ECO:0007669"/>
    <property type="project" value="UniProtKB-SubCell"/>
</dbReference>
<dbReference type="InterPro" id="IPR054364">
    <property type="entry name" value="Ca3427-like_PBP2"/>
</dbReference>
<evidence type="ECO:0000256" key="3">
    <source>
        <dbReference type="ARBA" id="ARBA00022729"/>
    </source>
</evidence>